<keyword evidence="18" id="KW-1185">Reference proteome</keyword>
<dbReference type="CDD" id="cd01283">
    <property type="entry name" value="cytidine_deaminase"/>
    <property type="match status" value="1"/>
</dbReference>
<dbReference type="Proteomes" id="UP000325286">
    <property type="component" value="Chromosome"/>
</dbReference>
<evidence type="ECO:0000256" key="12">
    <source>
        <dbReference type="PIRSR" id="PIRSR606262-1"/>
    </source>
</evidence>
<dbReference type="GO" id="GO:0055086">
    <property type="term" value="P:nucleobase-containing small molecule metabolic process"/>
    <property type="evidence" value="ECO:0007669"/>
    <property type="project" value="UniProtKB-ARBA"/>
</dbReference>
<feature type="active site" description="Proton donor" evidence="12">
    <location>
        <position position="63"/>
    </location>
</feature>
<dbReference type="PANTHER" id="PTHR11644">
    <property type="entry name" value="CYTIDINE DEAMINASE"/>
    <property type="match status" value="1"/>
</dbReference>
<comment type="catalytic activity">
    <reaction evidence="10 14">
        <text>2'-deoxycytidine + H2O + H(+) = 2'-deoxyuridine + NH4(+)</text>
        <dbReference type="Rhea" id="RHEA:13433"/>
        <dbReference type="ChEBI" id="CHEBI:15377"/>
        <dbReference type="ChEBI" id="CHEBI:15378"/>
        <dbReference type="ChEBI" id="CHEBI:15698"/>
        <dbReference type="ChEBI" id="CHEBI:16450"/>
        <dbReference type="ChEBI" id="CHEBI:28938"/>
        <dbReference type="EC" id="3.5.4.5"/>
    </reaction>
</comment>
<organism evidence="17 18">
    <name type="scientific">Roseimaritima ulvae</name>
    <dbReference type="NCBI Taxonomy" id="980254"/>
    <lineage>
        <taxon>Bacteria</taxon>
        <taxon>Pseudomonadati</taxon>
        <taxon>Planctomycetota</taxon>
        <taxon>Planctomycetia</taxon>
        <taxon>Pirellulales</taxon>
        <taxon>Pirellulaceae</taxon>
        <taxon>Roseimaritima</taxon>
    </lineage>
</organism>
<dbReference type="SUPFAM" id="SSF53927">
    <property type="entry name" value="Cytidine deaminase-like"/>
    <property type="match status" value="1"/>
</dbReference>
<dbReference type="InterPro" id="IPR006262">
    <property type="entry name" value="Cyt_deam_tetra"/>
</dbReference>
<dbReference type="InterPro" id="IPR016193">
    <property type="entry name" value="Cytidine_deaminase-like"/>
</dbReference>
<protein>
    <recommendedName>
        <fullName evidence="5 14">Cytidine deaminase</fullName>
        <ecNumber evidence="4 14">3.5.4.5</ecNumber>
    </recommendedName>
    <alternativeName>
        <fullName evidence="9 14">Cytidine aminohydrolase</fullName>
    </alternativeName>
</protein>
<accession>A0A5B9QX64</accession>
<dbReference type="EC" id="3.5.4.5" evidence="4 14"/>
<reference evidence="17 18" key="1">
    <citation type="submission" date="2019-08" db="EMBL/GenBank/DDBJ databases">
        <title>Deep-cultivation of Planctomycetes and their phenomic and genomic characterization uncovers novel biology.</title>
        <authorList>
            <person name="Wiegand S."/>
            <person name="Jogler M."/>
            <person name="Boedeker C."/>
            <person name="Pinto D."/>
            <person name="Vollmers J."/>
            <person name="Rivas-Marin E."/>
            <person name="Kohn T."/>
            <person name="Peeters S.H."/>
            <person name="Heuer A."/>
            <person name="Rast P."/>
            <person name="Oberbeckmann S."/>
            <person name="Bunk B."/>
            <person name="Jeske O."/>
            <person name="Meyerdierks A."/>
            <person name="Storesund J.E."/>
            <person name="Kallscheuer N."/>
            <person name="Luecker S."/>
            <person name="Lage O.M."/>
            <person name="Pohl T."/>
            <person name="Merkel B.J."/>
            <person name="Hornburger P."/>
            <person name="Mueller R.-W."/>
            <person name="Bruemmer F."/>
            <person name="Labrenz M."/>
            <person name="Spormann A.M."/>
            <person name="Op den Camp H."/>
            <person name="Overmann J."/>
            <person name="Amann R."/>
            <person name="Jetten M.S.M."/>
            <person name="Mascher T."/>
            <person name="Medema M.H."/>
            <person name="Devos D.P."/>
            <person name="Kaster A.-K."/>
            <person name="Ovreas L."/>
            <person name="Rohde M."/>
            <person name="Galperin M.Y."/>
            <person name="Jogler C."/>
        </authorList>
    </citation>
    <scope>NUCLEOTIDE SEQUENCE [LARGE SCALE GENOMIC DNA]</scope>
    <source>
        <strain evidence="17 18">UC8</strain>
    </source>
</reference>
<evidence type="ECO:0000256" key="5">
    <source>
        <dbReference type="ARBA" id="ARBA00018266"/>
    </source>
</evidence>
<dbReference type="AlphaFoldDB" id="A0A5B9QX64"/>
<evidence type="ECO:0000256" key="9">
    <source>
        <dbReference type="ARBA" id="ARBA00032005"/>
    </source>
</evidence>
<feature type="region of interest" description="Disordered" evidence="15">
    <location>
        <begin position="136"/>
        <end position="157"/>
    </location>
</feature>
<comment type="similarity">
    <text evidence="3 14">Belongs to the cytidine and deoxycytidylate deaminase family.</text>
</comment>
<evidence type="ECO:0000256" key="7">
    <source>
        <dbReference type="ARBA" id="ARBA00022801"/>
    </source>
</evidence>
<name>A0A5B9QX64_9BACT</name>
<evidence type="ECO:0000256" key="14">
    <source>
        <dbReference type="RuleBase" id="RU364006"/>
    </source>
</evidence>
<dbReference type="GO" id="GO:0005829">
    <property type="term" value="C:cytosol"/>
    <property type="evidence" value="ECO:0007669"/>
    <property type="project" value="TreeGrafter"/>
</dbReference>
<proteinExistence type="inferred from homology"/>
<dbReference type="InterPro" id="IPR002125">
    <property type="entry name" value="CMP_dCMP_dom"/>
</dbReference>
<dbReference type="FunFam" id="3.40.140.10:FF:000008">
    <property type="entry name" value="Cytidine deaminase"/>
    <property type="match status" value="1"/>
</dbReference>
<keyword evidence="8 13" id="KW-0862">Zinc</keyword>
<evidence type="ECO:0000313" key="18">
    <source>
        <dbReference type="Proteomes" id="UP000325286"/>
    </source>
</evidence>
<evidence type="ECO:0000256" key="1">
    <source>
        <dbReference type="ARBA" id="ARBA00001947"/>
    </source>
</evidence>
<evidence type="ECO:0000256" key="4">
    <source>
        <dbReference type="ARBA" id="ARBA00012783"/>
    </source>
</evidence>
<feature type="binding site" evidence="13">
    <location>
        <position position="61"/>
    </location>
    <ligand>
        <name>Zn(2+)</name>
        <dbReference type="ChEBI" id="CHEBI:29105"/>
        <note>catalytic</note>
    </ligand>
</feature>
<dbReference type="RefSeq" id="WP_084427275.1">
    <property type="nucleotide sequence ID" value="NZ_CP042914.1"/>
</dbReference>
<feature type="binding site" evidence="13">
    <location>
        <position position="95"/>
    </location>
    <ligand>
        <name>Zn(2+)</name>
        <dbReference type="ChEBI" id="CHEBI:29105"/>
        <note>catalytic</note>
    </ligand>
</feature>
<dbReference type="Gene3D" id="3.40.140.10">
    <property type="entry name" value="Cytidine Deaminase, domain 2"/>
    <property type="match status" value="1"/>
</dbReference>
<dbReference type="PROSITE" id="PS51747">
    <property type="entry name" value="CYT_DCMP_DEAMINASES_2"/>
    <property type="match status" value="1"/>
</dbReference>
<evidence type="ECO:0000256" key="11">
    <source>
        <dbReference type="ARBA" id="ARBA00049558"/>
    </source>
</evidence>
<dbReference type="KEGG" id="rul:UC8_05000"/>
<keyword evidence="6 13" id="KW-0479">Metal-binding</keyword>
<dbReference type="EMBL" id="CP042914">
    <property type="protein sequence ID" value="QEG38543.1"/>
    <property type="molecule type" value="Genomic_DNA"/>
</dbReference>
<dbReference type="OrthoDB" id="9795347at2"/>
<feature type="domain" description="CMP/dCMP-type deaminase" evidence="16">
    <location>
        <begin position="9"/>
        <end position="136"/>
    </location>
</feature>
<comment type="cofactor">
    <cofactor evidence="1 13 14">
        <name>Zn(2+)</name>
        <dbReference type="ChEBI" id="CHEBI:29105"/>
    </cofactor>
</comment>
<dbReference type="GO" id="GO:0072527">
    <property type="term" value="P:pyrimidine-containing compound metabolic process"/>
    <property type="evidence" value="ECO:0007669"/>
    <property type="project" value="UniProtKB-ARBA"/>
</dbReference>
<evidence type="ECO:0000256" key="6">
    <source>
        <dbReference type="ARBA" id="ARBA00022723"/>
    </source>
</evidence>
<evidence type="ECO:0000256" key="10">
    <source>
        <dbReference type="ARBA" id="ARBA00049252"/>
    </source>
</evidence>
<comment type="catalytic activity">
    <reaction evidence="11 14">
        <text>cytidine + H2O + H(+) = uridine + NH4(+)</text>
        <dbReference type="Rhea" id="RHEA:16069"/>
        <dbReference type="ChEBI" id="CHEBI:15377"/>
        <dbReference type="ChEBI" id="CHEBI:15378"/>
        <dbReference type="ChEBI" id="CHEBI:16704"/>
        <dbReference type="ChEBI" id="CHEBI:17562"/>
        <dbReference type="ChEBI" id="CHEBI:28938"/>
        <dbReference type="EC" id="3.5.4.5"/>
    </reaction>
</comment>
<dbReference type="InterPro" id="IPR050202">
    <property type="entry name" value="Cyt/Deoxycyt_deaminase"/>
</dbReference>
<dbReference type="GO" id="GO:0008270">
    <property type="term" value="F:zinc ion binding"/>
    <property type="evidence" value="ECO:0007669"/>
    <property type="project" value="UniProtKB-UniRule"/>
</dbReference>
<evidence type="ECO:0000259" key="16">
    <source>
        <dbReference type="PROSITE" id="PS51747"/>
    </source>
</evidence>
<keyword evidence="7 14" id="KW-0378">Hydrolase</keyword>
<evidence type="ECO:0000256" key="3">
    <source>
        <dbReference type="ARBA" id="ARBA00006576"/>
    </source>
</evidence>
<evidence type="ECO:0000256" key="13">
    <source>
        <dbReference type="PIRSR" id="PIRSR606262-3"/>
    </source>
</evidence>
<gene>
    <name evidence="17" type="primary">cdd</name>
    <name evidence="17" type="ORF">UC8_05000</name>
</gene>
<evidence type="ECO:0000256" key="2">
    <source>
        <dbReference type="ARBA" id="ARBA00003949"/>
    </source>
</evidence>
<sequence length="157" mass="16390">MPAPQPSPPQLAELIDAALDARRRAYAPYSRFAVGAAIRTVGGQIFQGCNVENASSGVGICAERTAGVAAVAAGEQEWQAIAIALRGGGTPCGVCRQFLSEFAAELTVISVDAAAPEHPYRVFQLAELYPHGFTRRDLAPSATSATSPPGDPPRNRS</sequence>
<dbReference type="Pfam" id="PF00383">
    <property type="entry name" value="dCMP_cyt_deam_1"/>
    <property type="match status" value="1"/>
</dbReference>
<evidence type="ECO:0000313" key="17">
    <source>
        <dbReference type="EMBL" id="QEG38543.1"/>
    </source>
</evidence>
<feature type="binding site" evidence="13">
    <location>
        <position position="92"/>
    </location>
    <ligand>
        <name>Zn(2+)</name>
        <dbReference type="ChEBI" id="CHEBI:29105"/>
        <note>catalytic</note>
    </ligand>
</feature>
<evidence type="ECO:0000256" key="15">
    <source>
        <dbReference type="SAM" id="MobiDB-lite"/>
    </source>
</evidence>
<dbReference type="PANTHER" id="PTHR11644:SF2">
    <property type="entry name" value="CYTIDINE DEAMINASE"/>
    <property type="match status" value="1"/>
</dbReference>
<dbReference type="GO" id="GO:0004126">
    <property type="term" value="F:cytidine deaminase activity"/>
    <property type="evidence" value="ECO:0007669"/>
    <property type="project" value="UniProtKB-UniRule"/>
</dbReference>
<comment type="function">
    <text evidence="2 14">This enzyme scavenges exogenous and endogenous cytidine and 2'-deoxycytidine for UMP synthesis.</text>
</comment>
<evidence type="ECO:0000256" key="8">
    <source>
        <dbReference type="ARBA" id="ARBA00022833"/>
    </source>
</evidence>
<dbReference type="NCBIfam" id="NF004064">
    <property type="entry name" value="PRK05578.1"/>
    <property type="match status" value="1"/>
</dbReference>
<dbReference type="NCBIfam" id="TIGR01354">
    <property type="entry name" value="cyt_deam_tetra"/>
    <property type="match status" value="1"/>
</dbReference>